<sequence length="142" mass="15087">MNKKVFYMLLTGIIVLLIAGGAWYFLRDTSISNTNSLTVNSTNAPANLNINVIPQSEEYIFIFGVDPLTGLSGTQATIQGSGFIDGLQVFFGENEASNVTVTDGKSLSVTIPEGEGTVNIKIINPDGRSGILYDGFVYNAGA</sequence>
<feature type="domain" description="IPT/TIG" evidence="2">
    <location>
        <begin position="64"/>
        <end position="128"/>
    </location>
</feature>
<proteinExistence type="predicted"/>
<evidence type="ECO:0000259" key="2">
    <source>
        <dbReference type="Pfam" id="PF01833"/>
    </source>
</evidence>
<evidence type="ECO:0000256" key="1">
    <source>
        <dbReference type="SAM" id="Phobius"/>
    </source>
</evidence>
<evidence type="ECO:0000313" key="3">
    <source>
        <dbReference type="EMBL" id="PIS41166.1"/>
    </source>
</evidence>
<keyword evidence="1" id="KW-1133">Transmembrane helix</keyword>
<dbReference type="EMBL" id="PEXV01000145">
    <property type="protein sequence ID" value="PIS41166.1"/>
    <property type="molecule type" value="Genomic_DNA"/>
</dbReference>
<keyword evidence="1" id="KW-0472">Membrane</keyword>
<reference evidence="4" key="1">
    <citation type="submission" date="2017-09" db="EMBL/GenBank/DDBJ databases">
        <title>Depth-based differentiation of microbial function through sediment-hosted aquifers and enrichment of novel symbionts in the deep terrestrial subsurface.</title>
        <authorList>
            <person name="Probst A.J."/>
            <person name="Ladd B."/>
            <person name="Jarett J.K."/>
            <person name="Geller-Mcgrath D.E."/>
            <person name="Sieber C.M.K."/>
            <person name="Emerson J.B."/>
            <person name="Anantharaman K."/>
            <person name="Thomas B.C."/>
            <person name="Malmstrom R."/>
            <person name="Stieglmeier M."/>
            <person name="Klingl A."/>
            <person name="Woyke T."/>
            <person name="Ryan C.M."/>
            <person name="Banfield J.F."/>
        </authorList>
    </citation>
    <scope>NUCLEOTIDE SEQUENCE [LARGE SCALE GENOMIC DNA]</scope>
</reference>
<protein>
    <recommendedName>
        <fullName evidence="2">IPT/TIG domain-containing protein</fullName>
    </recommendedName>
</protein>
<gene>
    <name evidence="3" type="ORF">COT25_04525</name>
</gene>
<dbReference type="InterPro" id="IPR013783">
    <property type="entry name" value="Ig-like_fold"/>
</dbReference>
<accession>A0A2H0YRV7</accession>
<dbReference type="SUPFAM" id="SSF81296">
    <property type="entry name" value="E set domains"/>
    <property type="match status" value="1"/>
</dbReference>
<feature type="transmembrane region" description="Helical" evidence="1">
    <location>
        <begin position="6"/>
        <end position="26"/>
    </location>
</feature>
<comment type="caution">
    <text evidence="3">The sequence shown here is derived from an EMBL/GenBank/DDBJ whole genome shotgun (WGS) entry which is preliminary data.</text>
</comment>
<dbReference type="InterPro" id="IPR014756">
    <property type="entry name" value="Ig_E-set"/>
</dbReference>
<evidence type="ECO:0000313" key="4">
    <source>
        <dbReference type="Proteomes" id="UP000228711"/>
    </source>
</evidence>
<dbReference type="Proteomes" id="UP000228711">
    <property type="component" value="Unassembled WGS sequence"/>
</dbReference>
<dbReference type="Gene3D" id="2.60.40.10">
    <property type="entry name" value="Immunoglobulins"/>
    <property type="match status" value="1"/>
</dbReference>
<dbReference type="AlphaFoldDB" id="A0A2H0YRV7"/>
<dbReference type="CDD" id="cd00102">
    <property type="entry name" value="IPT"/>
    <property type="match status" value="1"/>
</dbReference>
<keyword evidence="1" id="KW-0812">Transmembrane</keyword>
<organism evidence="3 4">
    <name type="scientific">Candidatus Kerfeldbacteria bacterium CG08_land_8_20_14_0_20_42_7</name>
    <dbReference type="NCBI Taxonomy" id="2014245"/>
    <lineage>
        <taxon>Bacteria</taxon>
        <taxon>Candidatus Kerfeldiibacteriota</taxon>
    </lineage>
</organism>
<name>A0A2H0YRV7_9BACT</name>
<dbReference type="InterPro" id="IPR002909">
    <property type="entry name" value="IPT_dom"/>
</dbReference>
<dbReference type="Pfam" id="PF01833">
    <property type="entry name" value="TIG"/>
    <property type="match status" value="1"/>
</dbReference>